<dbReference type="eggNOG" id="ENOG5031Z9X">
    <property type="taxonomic scope" value="Bacteria"/>
</dbReference>
<name>W5TNG5_9NOCA</name>
<dbReference type="Proteomes" id="UP000019150">
    <property type="component" value="Chromosome"/>
</dbReference>
<reference evidence="2 3" key="1">
    <citation type="journal article" date="2014" name="Appl. Environ. Microbiol.">
        <title>Insights into the Microbial Degradation of Rubber and Gutta-Percha by Analysis of the Complete Genome of Nocardia nova SH22a.</title>
        <authorList>
            <person name="Luo Q."/>
            <person name="Hiessl S."/>
            <person name="Poehlein A."/>
            <person name="Daniel R."/>
            <person name="Steinbuchel A."/>
        </authorList>
    </citation>
    <scope>NUCLEOTIDE SEQUENCE [LARGE SCALE GENOMIC DNA]</scope>
    <source>
        <strain evidence="2">SH22a</strain>
    </source>
</reference>
<feature type="transmembrane region" description="Helical" evidence="1">
    <location>
        <begin position="18"/>
        <end position="37"/>
    </location>
</feature>
<evidence type="ECO:0000313" key="2">
    <source>
        <dbReference type="EMBL" id="AHH20865.1"/>
    </source>
</evidence>
<proteinExistence type="predicted"/>
<feature type="transmembrane region" description="Helical" evidence="1">
    <location>
        <begin position="43"/>
        <end position="63"/>
    </location>
</feature>
<accession>W5TNG5</accession>
<protein>
    <submittedName>
        <fullName evidence="2">Uncharacterized protein</fullName>
    </submittedName>
</protein>
<dbReference type="AlphaFoldDB" id="W5TNG5"/>
<gene>
    <name evidence="2" type="ORF">NONO_c60890</name>
</gene>
<keyword evidence="3" id="KW-1185">Reference proteome</keyword>
<dbReference type="STRING" id="1415166.NONO_c60890"/>
<keyword evidence="1" id="KW-1133">Transmembrane helix</keyword>
<dbReference type="KEGG" id="nno:NONO_c60890"/>
<evidence type="ECO:0000256" key="1">
    <source>
        <dbReference type="SAM" id="Phobius"/>
    </source>
</evidence>
<sequence length="78" mass="7762">MTASLNPFAYKPAQIAKALVATVTAVIALAGLLANALTTGGLASAGGWVGGVAIVLGPVLVFLQRMEKVAEDIDPGAE</sequence>
<evidence type="ECO:0000313" key="3">
    <source>
        <dbReference type="Proteomes" id="UP000019150"/>
    </source>
</evidence>
<dbReference type="EMBL" id="CP006850">
    <property type="protein sequence ID" value="AHH20865.1"/>
    <property type="molecule type" value="Genomic_DNA"/>
</dbReference>
<keyword evidence="1" id="KW-0812">Transmembrane</keyword>
<organism evidence="2 3">
    <name type="scientific">Nocardia nova SH22a</name>
    <dbReference type="NCBI Taxonomy" id="1415166"/>
    <lineage>
        <taxon>Bacteria</taxon>
        <taxon>Bacillati</taxon>
        <taxon>Actinomycetota</taxon>
        <taxon>Actinomycetes</taxon>
        <taxon>Mycobacteriales</taxon>
        <taxon>Nocardiaceae</taxon>
        <taxon>Nocardia</taxon>
    </lineage>
</organism>
<keyword evidence="1" id="KW-0472">Membrane</keyword>
<dbReference type="HOGENOM" id="CLU_189980_0_0_11"/>
<dbReference type="RefSeq" id="WP_025352204.1">
    <property type="nucleotide sequence ID" value="NZ_CP006850.1"/>
</dbReference>
<dbReference type="PATRIC" id="fig|1415166.3.peg.6265"/>